<organism evidence="4 5">
    <name type="scientific">Fusarium irregulare</name>
    <dbReference type="NCBI Taxonomy" id="2494466"/>
    <lineage>
        <taxon>Eukaryota</taxon>
        <taxon>Fungi</taxon>
        <taxon>Dikarya</taxon>
        <taxon>Ascomycota</taxon>
        <taxon>Pezizomycotina</taxon>
        <taxon>Sordariomycetes</taxon>
        <taxon>Hypocreomycetidae</taxon>
        <taxon>Hypocreales</taxon>
        <taxon>Nectriaceae</taxon>
        <taxon>Fusarium</taxon>
        <taxon>Fusarium incarnatum-equiseti species complex</taxon>
    </lineage>
</organism>
<reference evidence="4" key="1">
    <citation type="submission" date="2022-10" db="EMBL/GenBank/DDBJ databases">
        <title>Fusarium specimens isolated from Avocado Roots.</title>
        <authorList>
            <person name="Stajich J."/>
            <person name="Roper C."/>
            <person name="Heimlech-Rivalta G."/>
        </authorList>
    </citation>
    <scope>NUCLEOTIDE SEQUENCE</scope>
    <source>
        <strain evidence="4">CF00143</strain>
    </source>
</reference>
<keyword evidence="2" id="KW-0521">NADP</keyword>
<sequence length="332" mass="35643">MASSKIITVYGATGSQGGSVVQSLLQNKSQSFKIRGITRNTDSEKAKVLASQGVEVVKADGFVKEEVVEAFRGSWGVFVNTNSDDPSVNQADGPTELDIGKSVVDAAAEAGVLHFVYSGMASASEITGGTIPNRAFDMKNAVGKYAKSKGVFETVNIVSPGWYLENHLVEELAPLLGGFPFSADEEGYMTLRVPRWGGNGQIPFISIGDDYGDLVHGIFLDPEKYNGRLVQGVSASETPEKLVSEFEKVTGKKARFVPIEDWKTLETYGDPGIETVKYMFGFCQYSGGLYYGVPNDLETAGDLKARAAVAKGSAGDGKLMTLGGFWQKYFTS</sequence>
<evidence type="ECO:0000256" key="2">
    <source>
        <dbReference type="ARBA" id="ARBA00022857"/>
    </source>
</evidence>
<protein>
    <recommendedName>
        <fullName evidence="3">NmrA-like domain-containing protein</fullName>
    </recommendedName>
</protein>
<comment type="similarity">
    <text evidence="1">Belongs to the NmrA-type oxidoreductase family.</text>
</comment>
<evidence type="ECO:0000313" key="5">
    <source>
        <dbReference type="Proteomes" id="UP001152130"/>
    </source>
</evidence>
<dbReference type="GO" id="GO:0005634">
    <property type="term" value="C:nucleus"/>
    <property type="evidence" value="ECO:0007669"/>
    <property type="project" value="TreeGrafter"/>
</dbReference>
<accession>A0A9W8UEP1</accession>
<feature type="domain" description="NmrA-like" evidence="3">
    <location>
        <begin position="4"/>
        <end position="287"/>
    </location>
</feature>
<dbReference type="PANTHER" id="PTHR42748:SF7">
    <property type="entry name" value="NMRA LIKE REDOX SENSOR 1-RELATED"/>
    <property type="match status" value="1"/>
</dbReference>
<gene>
    <name evidence="4" type="ORF">NW766_001524</name>
</gene>
<dbReference type="InterPro" id="IPR036291">
    <property type="entry name" value="NAD(P)-bd_dom_sf"/>
</dbReference>
<evidence type="ECO:0000313" key="4">
    <source>
        <dbReference type="EMBL" id="KAJ4022489.1"/>
    </source>
</evidence>
<dbReference type="SUPFAM" id="SSF51735">
    <property type="entry name" value="NAD(P)-binding Rossmann-fold domains"/>
    <property type="match status" value="1"/>
</dbReference>
<dbReference type="InterPro" id="IPR008030">
    <property type="entry name" value="NmrA-like"/>
</dbReference>
<comment type="caution">
    <text evidence="4">The sequence shown here is derived from an EMBL/GenBank/DDBJ whole genome shotgun (WGS) entry which is preliminary data.</text>
</comment>
<keyword evidence="5" id="KW-1185">Reference proteome</keyword>
<dbReference type="Pfam" id="PF05368">
    <property type="entry name" value="NmrA"/>
    <property type="match status" value="1"/>
</dbReference>
<dbReference type="InterPro" id="IPR051164">
    <property type="entry name" value="NmrA-like_oxidored"/>
</dbReference>
<dbReference type="Gene3D" id="3.40.50.720">
    <property type="entry name" value="NAD(P)-binding Rossmann-like Domain"/>
    <property type="match status" value="1"/>
</dbReference>
<dbReference type="OrthoDB" id="300709at2759"/>
<dbReference type="AlphaFoldDB" id="A0A9W8UEP1"/>
<dbReference type="Gene3D" id="3.90.25.10">
    <property type="entry name" value="UDP-galactose 4-epimerase, domain 1"/>
    <property type="match status" value="1"/>
</dbReference>
<evidence type="ECO:0000256" key="1">
    <source>
        <dbReference type="ARBA" id="ARBA00006328"/>
    </source>
</evidence>
<proteinExistence type="inferred from homology"/>
<dbReference type="CDD" id="cd05251">
    <property type="entry name" value="NmrA_like_SDR_a"/>
    <property type="match status" value="1"/>
</dbReference>
<dbReference type="Proteomes" id="UP001152130">
    <property type="component" value="Unassembled WGS sequence"/>
</dbReference>
<name>A0A9W8UEP1_9HYPO</name>
<dbReference type="EMBL" id="JAPDHF010000002">
    <property type="protein sequence ID" value="KAJ4022489.1"/>
    <property type="molecule type" value="Genomic_DNA"/>
</dbReference>
<evidence type="ECO:0000259" key="3">
    <source>
        <dbReference type="Pfam" id="PF05368"/>
    </source>
</evidence>
<dbReference type="PANTHER" id="PTHR42748">
    <property type="entry name" value="NITROGEN METABOLITE REPRESSION PROTEIN NMRA FAMILY MEMBER"/>
    <property type="match status" value="1"/>
</dbReference>